<keyword evidence="3" id="KW-1185">Reference proteome</keyword>
<reference evidence="2 3" key="1">
    <citation type="submission" date="2019-02" db="EMBL/GenBank/DDBJ databases">
        <title>Genome sequencing of the rare red list fungi Bondarzewia mesenterica.</title>
        <authorList>
            <person name="Buettner E."/>
            <person name="Kellner H."/>
        </authorList>
    </citation>
    <scope>NUCLEOTIDE SEQUENCE [LARGE SCALE GENOMIC DNA]</scope>
    <source>
        <strain evidence="2 3">DSM 108281</strain>
    </source>
</reference>
<dbReference type="EMBL" id="SGPL01000055">
    <property type="protein sequence ID" value="THH19090.1"/>
    <property type="molecule type" value="Genomic_DNA"/>
</dbReference>
<evidence type="ECO:0000313" key="3">
    <source>
        <dbReference type="Proteomes" id="UP000310158"/>
    </source>
</evidence>
<gene>
    <name evidence="2" type="ORF">EW146_g2003</name>
</gene>
<dbReference type="OrthoDB" id="341421at2759"/>
<name>A0A4S4M8A7_9AGAM</name>
<evidence type="ECO:0000256" key="1">
    <source>
        <dbReference type="SAM" id="MobiDB-lite"/>
    </source>
</evidence>
<feature type="region of interest" description="Disordered" evidence="1">
    <location>
        <begin position="257"/>
        <end position="280"/>
    </location>
</feature>
<organism evidence="2 3">
    <name type="scientific">Bondarzewia mesenterica</name>
    <dbReference type="NCBI Taxonomy" id="1095465"/>
    <lineage>
        <taxon>Eukaryota</taxon>
        <taxon>Fungi</taxon>
        <taxon>Dikarya</taxon>
        <taxon>Basidiomycota</taxon>
        <taxon>Agaricomycotina</taxon>
        <taxon>Agaricomycetes</taxon>
        <taxon>Russulales</taxon>
        <taxon>Bondarzewiaceae</taxon>
        <taxon>Bondarzewia</taxon>
    </lineage>
</organism>
<dbReference type="AlphaFoldDB" id="A0A4S4M8A7"/>
<comment type="caution">
    <text evidence="2">The sequence shown here is derived from an EMBL/GenBank/DDBJ whole genome shotgun (WGS) entry which is preliminary data.</text>
</comment>
<dbReference type="Proteomes" id="UP000310158">
    <property type="component" value="Unassembled WGS sequence"/>
</dbReference>
<sequence>MFVNLSGLCATTKLLQCRSMGIYMCDVTRKFHKSPEEVPDLDKEDFLARKQVVKQVQKWVNDHQESDSEVNEWIPILYGYERDWGHLVFTDPTLTRFLLVMCFGERNCRCGNHYHHDYDSLTQYQANRLMSLLTYLNHDSNKPNWVHATYTTTPSRGLPAEFLDNLQAPESQRTPPIFHITPDNFVPSLLAGELEKIDNLLAQSEHITPPAAELRDKVLGSKKDRPEPEAWMASILNAFERHRCKLVSSIQAYDDGDHSQKAAWPSHKPICKQAKTNATK</sequence>
<evidence type="ECO:0000313" key="2">
    <source>
        <dbReference type="EMBL" id="THH19090.1"/>
    </source>
</evidence>
<proteinExistence type="predicted"/>
<accession>A0A4S4M8A7</accession>
<protein>
    <submittedName>
        <fullName evidence="2">Uncharacterized protein</fullName>
    </submittedName>
</protein>